<dbReference type="PANTHER" id="PTHR37312">
    <property type="entry name" value="MEMBRANE-BOUND ACYLTRANSFERASE YKRP-RELATED"/>
    <property type="match status" value="1"/>
</dbReference>
<evidence type="ECO:0000256" key="1">
    <source>
        <dbReference type="SAM" id="MobiDB-lite"/>
    </source>
</evidence>
<keyword evidence="5" id="KW-1185">Reference proteome</keyword>
<feature type="region of interest" description="Disordered" evidence="1">
    <location>
        <begin position="1"/>
        <end position="39"/>
    </location>
</feature>
<dbReference type="InterPro" id="IPR052734">
    <property type="entry name" value="Nod_factor_acetyltransferase"/>
</dbReference>
<dbReference type="PANTHER" id="PTHR37312:SF1">
    <property type="entry name" value="MEMBRANE-BOUND ACYLTRANSFERASE YKRP-RELATED"/>
    <property type="match status" value="1"/>
</dbReference>
<organism evidence="4 5">
    <name type="scientific">Actinoallomurus oryzae</name>
    <dbReference type="NCBI Taxonomy" id="502180"/>
    <lineage>
        <taxon>Bacteria</taxon>
        <taxon>Bacillati</taxon>
        <taxon>Actinomycetota</taxon>
        <taxon>Actinomycetes</taxon>
        <taxon>Streptosporangiales</taxon>
        <taxon>Thermomonosporaceae</taxon>
        <taxon>Actinoallomurus</taxon>
    </lineage>
</organism>
<name>A0ABP8R1D6_9ACTN</name>
<feature type="transmembrane region" description="Helical" evidence="2">
    <location>
        <begin position="294"/>
        <end position="312"/>
    </location>
</feature>
<feature type="transmembrane region" description="Helical" evidence="2">
    <location>
        <begin position="138"/>
        <end position="158"/>
    </location>
</feature>
<proteinExistence type="predicted"/>
<dbReference type="RefSeq" id="WP_345473986.1">
    <property type="nucleotide sequence ID" value="NZ_BAABHF010000050.1"/>
</dbReference>
<accession>A0ABP8R1D6</accession>
<feature type="transmembrane region" description="Helical" evidence="2">
    <location>
        <begin position="268"/>
        <end position="287"/>
    </location>
</feature>
<feature type="transmembrane region" description="Helical" evidence="2">
    <location>
        <begin position="48"/>
        <end position="66"/>
    </location>
</feature>
<comment type="caution">
    <text evidence="4">The sequence shown here is derived from an EMBL/GenBank/DDBJ whole genome shotgun (WGS) entry which is preliminary data.</text>
</comment>
<dbReference type="InterPro" id="IPR002656">
    <property type="entry name" value="Acyl_transf_3_dom"/>
</dbReference>
<feature type="transmembrane region" description="Helical" evidence="2">
    <location>
        <begin position="170"/>
        <end position="187"/>
    </location>
</feature>
<dbReference type="Pfam" id="PF01757">
    <property type="entry name" value="Acyl_transf_3"/>
    <property type="match status" value="1"/>
</dbReference>
<keyword evidence="2" id="KW-0472">Membrane</keyword>
<keyword evidence="4" id="KW-0808">Transferase</keyword>
<feature type="transmembrane region" description="Helical" evidence="2">
    <location>
        <begin position="78"/>
        <end position="99"/>
    </location>
</feature>
<gene>
    <name evidence="4" type="ORF">GCM10023191_085700</name>
</gene>
<feature type="transmembrane region" description="Helical" evidence="2">
    <location>
        <begin position="324"/>
        <end position="348"/>
    </location>
</feature>
<feature type="transmembrane region" description="Helical" evidence="2">
    <location>
        <begin position="221"/>
        <end position="241"/>
    </location>
</feature>
<evidence type="ECO:0000256" key="2">
    <source>
        <dbReference type="SAM" id="Phobius"/>
    </source>
</evidence>
<evidence type="ECO:0000259" key="3">
    <source>
        <dbReference type="Pfam" id="PF01757"/>
    </source>
</evidence>
<keyword evidence="4" id="KW-0012">Acyltransferase</keyword>
<dbReference type="GO" id="GO:0016746">
    <property type="term" value="F:acyltransferase activity"/>
    <property type="evidence" value="ECO:0007669"/>
    <property type="project" value="UniProtKB-KW"/>
</dbReference>
<protein>
    <submittedName>
        <fullName evidence="4">Acyltransferase family protein</fullName>
    </submittedName>
</protein>
<reference evidence="5" key="1">
    <citation type="journal article" date="2019" name="Int. J. Syst. Evol. Microbiol.">
        <title>The Global Catalogue of Microorganisms (GCM) 10K type strain sequencing project: providing services to taxonomists for standard genome sequencing and annotation.</title>
        <authorList>
            <consortium name="The Broad Institute Genomics Platform"/>
            <consortium name="The Broad Institute Genome Sequencing Center for Infectious Disease"/>
            <person name="Wu L."/>
            <person name="Ma J."/>
        </authorList>
    </citation>
    <scope>NUCLEOTIDE SEQUENCE [LARGE SCALE GENOMIC DNA]</scope>
    <source>
        <strain evidence="5">JCM 17933</strain>
    </source>
</reference>
<keyword evidence="2" id="KW-0812">Transmembrane</keyword>
<keyword evidence="2" id="KW-1133">Transmembrane helix</keyword>
<feature type="transmembrane region" description="Helical" evidence="2">
    <location>
        <begin position="111"/>
        <end position="132"/>
    </location>
</feature>
<sequence length="377" mass="42303">MTSPSTPHTAPPASPAGIPADASAAPTVPAPRDAVVEQRPARRRRDPFFDNAKFMAIVLVVAGHSIVKLRDVREAHALYMFVYTFHMPVFIVITGYFSRNFTFSGRKAQKLIVNLGVPYIVFETAYSTYHWAVGHSKFEISILDPYYLTWFLMALFLWRLSTPVWQQIRWPVAAAVVISLLSAMTALPGELEMHRTLGLVPFYVLGLVLKPEHFETLKRPMARVLGGITLALALAFTYFVADRHMTTEWMYWRKGNADMHVNNLVGSGMRLGLLVAAGILVIAFLTMVPARQTWFTNLGAATLYAYLLHGFATKLMEYMGWYDLPFLHTLPGVAVTAATGAVFATILCTPPVRWLMHWALEPDMSWAFVPLRRPKSV</sequence>
<dbReference type="Proteomes" id="UP001500503">
    <property type="component" value="Unassembled WGS sequence"/>
</dbReference>
<evidence type="ECO:0000313" key="5">
    <source>
        <dbReference type="Proteomes" id="UP001500503"/>
    </source>
</evidence>
<feature type="domain" description="Acyltransferase 3" evidence="3">
    <location>
        <begin position="47"/>
        <end position="342"/>
    </location>
</feature>
<evidence type="ECO:0000313" key="4">
    <source>
        <dbReference type="EMBL" id="GAA4515647.1"/>
    </source>
</evidence>
<dbReference type="EMBL" id="BAABHF010000050">
    <property type="protein sequence ID" value="GAA4515647.1"/>
    <property type="molecule type" value="Genomic_DNA"/>
</dbReference>